<name>A0A914D3M4_9BILA</name>
<evidence type="ECO:0000256" key="2">
    <source>
        <dbReference type="ARBA" id="ARBA00004651"/>
    </source>
</evidence>
<dbReference type="InterPro" id="IPR000990">
    <property type="entry name" value="Innexin"/>
</dbReference>
<feature type="transmembrane region" description="Helical" evidence="12">
    <location>
        <begin position="207"/>
        <end position="227"/>
    </location>
</feature>
<comment type="similarity">
    <text evidence="12">Belongs to the pannexin family.</text>
</comment>
<dbReference type="GO" id="GO:0005921">
    <property type="term" value="C:gap junction"/>
    <property type="evidence" value="ECO:0007669"/>
    <property type="project" value="UniProtKB-SubCell"/>
</dbReference>
<keyword evidence="10 12" id="KW-0472">Membrane</keyword>
<dbReference type="GO" id="GO:0034220">
    <property type="term" value="P:monoatomic ion transmembrane transport"/>
    <property type="evidence" value="ECO:0007669"/>
    <property type="project" value="UniProtKB-KW"/>
</dbReference>
<dbReference type="PROSITE" id="PS51013">
    <property type="entry name" value="PANNEXIN"/>
    <property type="match status" value="1"/>
</dbReference>
<keyword evidence="5 12" id="KW-0812">Transmembrane</keyword>
<keyword evidence="6" id="KW-0303">Gap junction</keyword>
<keyword evidence="4" id="KW-1003">Cell membrane</keyword>
<evidence type="ECO:0000256" key="6">
    <source>
        <dbReference type="ARBA" id="ARBA00022868"/>
    </source>
</evidence>
<keyword evidence="11 12" id="KW-0407">Ion channel</keyword>
<evidence type="ECO:0000256" key="8">
    <source>
        <dbReference type="ARBA" id="ARBA00022989"/>
    </source>
</evidence>
<evidence type="ECO:0000256" key="12">
    <source>
        <dbReference type="RuleBase" id="RU010713"/>
    </source>
</evidence>
<evidence type="ECO:0000256" key="13">
    <source>
        <dbReference type="SAM" id="MobiDB-lite"/>
    </source>
</evidence>
<proteinExistence type="inferred from homology"/>
<comment type="caution">
    <text evidence="12">Lacks conserved residue(s) required for the propagation of feature annotation.</text>
</comment>
<keyword evidence="8 12" id="KW-1133">Transmembrane helix</keyword>
<feature type="transmembrane region" description="Helical" evidence="12">
    <location>
        <begin position="293"/>
        <end position="317"/>
    </location>
</feature>
<evidence type="ECO:0000313" key="14">
    <source>
        <dbReference type="Proteomes" id="UP000887540"/>
    </source>
</evidence>
<evidence type="ECO:0000256" key="5">
    <source>
        <dbReference type="ARBA" id="ARBA00022692"/>
    </source>
</evidence>
<dbReference type="GO" id="GO:0005243">
    <property type="term" value="F:gap junction channel activity"/>
    <property type="evidence" value="ECO:0007669"/>
    <property type="project" value="TreeGrafter"/>
</dbReference>
<feature type="transmembrane region" description="Helical" evidence="12">
    <location>
        <begin position="104"/>
        <end position="123"/>
    </location>
</feature>
<evidence type="ECO:0000256" key="3">
    <source>
        <dbReference type="ARBA" id="ARBA00022448"/>
    </source>
</evidence>
<keyword evidence="14" id="KW-1185">Reference proteome</keyword>
<evidence type="ECO:0000256" key="4">
    <source>
        <dbReference type="ARBA" id="ARBA00022475"/>
    </source>
</evidence>
<comment type="function">
    <text evidence="12">Structural component of the gap junctions.</text>
</comment>
<sequence>MAYFKLSGIWDIGNLLQSKFGPKHDDDVVDRINYAYTPALLGVFAALVAMKQYVGEPLQCWIPAHFKGPWESYSEKYCFVENTYFVGLDEDLFPKSEDREARELIYYQWVPIMLCIQLLLFVVPKAIWSSLNWRTGFTVTMLVDTAKLYVKDKEKRKLKGNEKIKENSEAISSFLLNVIKLNQEKYNITNYYFCGLNRFFNGNYVTFLYLAFKLLNCLNTLFQLVLLNKFLGPQYSMWGWGIAMDLWHGRQWHQSGHFPRVTYCDVQVREIGQNIHNHTFQCVLMINMFNEKIYIFIWFWLFFLLILNIINFFYWIWLGCFEKSNKAFLYKHLRYKNLKENEMDLDNFFGKTLYKDAVTTLRLLEYNCGDISTSEIVYLLHQQHLEQRKRINAAKSVTPRGLPHRNALNNMSDSMMTNYTDSTSIE</sequence>
<dbReference type="Pfam" id="PF00876">
    <property type="entry name" value="Innexin"/>
    <property type="match status" value="1"/>
</dbReference>
<evidence type="ECO:0000256" key="11">
    <source>
        <dbReference type="ARBA" id="ARBA00023303"/>
    </source>
</evidence>
<evidence type="ECO:0000256" key="7">
    <source>
        <dbReference type="ARBA" id="ARBA00022949"/>
    </source>
</evidence>
<feature type="compositionally biased region" description="Polar residues" evidence="13">
    <location>
        <begin position="407"/>
        <end position="426"/>
    </location>
</feature>
<reference evidence="15" key="1">
    <citation type="submission" date="2022-11" db="UniProtKB">
        <authorList>
            <consortium name="WormBaseParasite"/>
        </authorList>
    </citation>
    <scope>IDENTIFICATION</scope>
</reference>
<evidence type="ECO:0000313" key="15">
    <source>
        <dbReference type="WBParaSite" id="ACRNAN_scaffold1727.g13281.t1"/>
    </source>
</evidence>
<dbReference type="GO" id="GO:0005886">
    <property type="term" value="C:plasma membrane"/>
    <property type="evidence" value="ECO:0007669"/>
    <property type="project" value="UniProtKB-SubCell"/>
</dbReference>
<organism evidence="14 15">
    <name type="scientific">Acrobeloides nanus</name>
    <dbReference type="NCBI Taxonomy" id="290746"/>
    <lineage>
        <taxon>Eukaryota</taxon>
        <taxon>Metazoa</taxon>
        <taxon>Ecdysozoa</taxon>
        <taxon>Nematoda</taxon>
        <taxon>Chromadorea</taxon>
        <taxon>Rhabditida</taxon>
        <taxon>Tylenchina</taxon>
        <taxon>Cephalobomorpha</taxon>
        <taxon>Cephaloboidea</taxon>
        <taxon>Cephalobidae</taxon>
        <taxon>Acrobeloides</taxon>
    </lineage>
</organism>
<keyword evidence="7" id="KW-0965">Cell junction</keyword>
<evidence type="ECO:0000256" key="1">
    <source>
        <dbReference type="ARBA" id="ARBA00004610"/>
    </source>
</evidence>
<keyword evidence="3 12" id="KW-0813">Transport</keyword>
<dbReference type="WBParaSite" id="ACRNAN_scaffold1727.g13281.t1">
    <property type="protein sequence ID" value="ACRNAN_scaffold1727.g13281.t1"/>
    <property type="gene ID" value="ACRNAN_scaffold1727.g13281"/>
</dbReference>
<gene>
    <name evidence="12" type="primary">inx</name>
</gene>
<dbReference type="PRINTS" id="PR01262">
    <property type="entry name" value="INNEXIN"/>
</dbReference>
<feature type="region of interest" description="Disordered" evidence="13">
    <location>
        <begin position="405"/>
        <end position="426"/>
    </location>
</feature>
<keyword evidence="9 12" id="KW-0406">Ion transport</keyword>
<dbReference type="AlphaFoldDB" id="A0A914D3M4"/>
<protein>
    <recommendedName>
        <fullName evidence="12">Innexin</fullName>
    </recommendedName>
</protein>
<dbReference type="PANTHER" id="PTHR11893:SF36">
    <property type="entry name" value="INNEXIN-5"/>
    <property type="match status" value="1"/>
</dbReference>
<evidence type="ECO:0000256" key="9">
    <source>
        <dbReference type="ARBA" id="ARBA00023065"/>
    </source>
</evidence>
<dbReference type="PANTHER" id="PTHR11893">
    <property type="entry name" value="INNEXIN"/>
    <property type="match status" value="1"/>
</dbReference>
<evidence type="ECO:0000256" key="10">
    <source>
        <dbReference type="ARBA" id="ARBA00023136"/>
    </source>
</evidence>
<accession>A0A914D3M4</accession>
<dbReference type="Proteomes" id="UP000887540">
    <property type="component" value="Unplaced"/>
</dbReference>
<comment type="subcellular location">
    <subcellularLocation>
        <location evidence="1">Cell junction</location>
        <location evidence="1">Gap junction</location>
    </subcellularLocation>
    <subcellularLocation>
        <location evidence="2 12">Cell membrane</location>
        <topology evidence="2 12">Multi-pass membrane protein</topology>
    </subcellularLocation>
</comment>